<dbReference type="AlphaFoldDB" id="A0A5B8UPT3"/>
<evidence type="ECO:0000256" key="3">
    <source>
        <dbReference type="SAM" id="SignalP"/>
    </source>
</evidence>
<comment type="subcellular location">
    <subcellularLocation>
        <location evidence="1">Cell envelope</location>
    </subcellularLocation>
</comment>
<evidence type="ECO:0000313" key="5">
    <source>
        <dbReference type="EMBL" id="QEC57955.1"/>
    </source>
</evidence>
<proteinExistence type="predicted"/>
<evidence type="ECO:0000313" key="6">
    <source>
        <dbReference type="Proteomes" id="UP000321204"/>
    </source>
</evidence>
<dbReference type="PANTHER" id="PTHR38045">
    <property type="entry name" value="CHROMOSOME 1, WHOLE GENOME SHOTGUN SEQUENCE"/>
    <property type="match status" value="1"/>
</dbReference>
<dbReference type="SUPFAM" id="SSF48230">
    <property type="entry name" value="Chondroitin AC/alginate lyase"/>
    <property type="match status" value="1"/>
</dbReference>
<name>A0A5B8UPT3_9BACT</name>
<dbReference type="InterPro" id="IPR012480">
    <property type="entry name" value="Hepar_II_III_C"/>
</dbReference>
<dbReference type="Pfam" id="PF07940">
    <property type="entry name" value="Hepar_II_III_C"/>
    <property type="match status" value="1"/>
</dbReference>
<keyword evidence="6" id="KW-1185">Reference proteome</keyword>
<sequence length="639" mass="71313">MRFNKVFSNLLALLFCTHLFAQTDSLNTDTKVPAHPRLLLLKGEESALKKNISSDKVWSDLHKAILQECDGLLTVKPLERIQIGRRLLSVSREAIRRIFFLSYAYRLTSDKKYLQRAEKELVTIAAFRDWNPPHFLDVAEMTTAASIGYDWLFNDLSKETKAAVKEAILTKGLEPSLDEEKNKNWLLAEHNWNQVCNTGMTYGALATFEDHEELSRRIVNRALRSITIPMNEYNPDGAYPEGYGYWGYGTSFNVMFLSALEKAFGTDFGLSTRSQGFLKTGGFLENMTGPSGRPFNYSDAGQNGELQPAMFWFASRVKDPSLLWVERRRLMEDPKSHVKNRLLPAIMLWGGNININNAVPPAKTMWVGRGKNPVALMRTSWTDSNAVWVAMKGGTVSANHAHMDVGSFVMEADGVRWAMDFGMQDYESLESKGIQLFGRTQDAQRWTVFRLTNLVHNTLTANGQHQRVTGSAPLIRTSSDPLFMQATTDMSEVYKGTLAKAVRGIAIVDKKYVLIRDEVQARDTATVLRWTMLTPADVKITGSNTLELTKNGKRLLLQVTEPANVTMKTWSTAPPHDYDAPNPGTTLVGFEVSLPPNAKTALSVKLIPASANNSGQQATQSLSNWKGEAVPAYNGKATK</sequence>
<protein>
    <submittedName>
        <fullName evidence="5">DUF4962 domain-containing protein</fullName>
    </submittedName>
</protein>
<evidence type="ECO:0000256" key="1">
    <source>
        <dbReference type="ARBA" id="ARBA00004196"/>
    </source>
</evidence>
<dbReference type="Proteomes" id="UP000321204">
    <property type="component" value="Chromosome"/>
</dbReference>
<accession>A0A5B8UPT3</accession>
<feature type="chain" id="PRO_5022885264" evidence="3">
    <location>
        <begin position="22"/>
        <end position="639"/>
    </location>
</feature>
<dbReference type="GO" id="GO:0030313">
    <property type="term" value="C:cell envelope"/>
    <property type="evidence" value="ECO:0007669"/>
    <property type="project" value="UniProtKB-SubCell"/>
</dbReference>
<gene>
    <name evidence="5" type="ORF">FSB75_19265</name>
</gene>
<dbReference type="GO" id="GO:0016829">
    <property type="term" value="F:lyase activity"/>
    <property type="evidence" value="ECO:0007669"/>
    <property type="project" value="InterPro"/>
</dbReference>
<evidence type="ECO:0000259" key="4">
    <source>
        <dbReference type="Pfam" id="PF07940"/>
    </source>
</evidence>
<dbReference type="RefSeq" id="WP_146790816.1">
    <property type="nucleotide sequence ID" value="NZ_BAABIO010000003.1"/>
</dbReference>
<evidence type="ECO:0000256" key="2">
    <source>
        <dbReference type="SAM" id="MobiDB-lite"/>
    </source>
</evidence>
<dbReference type="Gene3D" id="1.50.10.100">
    <property type="entry name" value="Chondroitin AC/alginate lyase"/>
    <property type="match status" value="1"/>
</dbReference>
<feature type="region of interest" description="Disordered" evidence="2">
    <location>
        <begin position="615"/>
        <end position="639"/>
    </location>
</feature>
<feature type="domain" description="Heparinase II/III-like C-terminal" evidence="4">
    <location>
        <begin position="383"/>
        <end position="561"/>
    </location>
</feature>
<feature type="signal peptide" evidence="3">
    <location>
        <begin position="1"/>
        <end position="21"/>
    </location>
</feature>
<dbReference type="PANTHER" id="PTHR38045:SF1">
    <property type="entry name" value="HEPARINASE II_III-LIKE PROTEIN"/>
    <property type="match status" value="1"/>
</dbReference>
<reference evidence="5 6" key="1">
    <citation type="journal article" date="2015" name="Int. J. Syst. Evol. Microbiol.">
        <title>Flavisolibacter ginsenosidimutans sp. nov., with ginsenoside-converting activity isolated from soil used for cultivating ginseng.</title>
        <authorList>
            <person name="Zhao Y."/>
            <person name="Liu Q."/>
            <person name="Kang M.S."/>
            <person name="Jin F."/>
            <person name="Yu H."/>
            <person name="Im W.T."/>
        </authorList>
    </citation>
    <scope>NUCLEOTIDE SEQUENCE [LARGE SCALE GENOMIC DNA]</scope>
    <source>
        <strain evidence="5 6">Gsoil 636</strain>
    </source>
</reference>
<keyword evidence="3" id="KW-0732">Signal</keyword>
<dbReference type="KEGG" id="fgg:FSB75_19265"/>
<organism evidence="5 6">
    <name type="scientific">Flavisolibacter ginsenosidimutans</name>
    <dbReference type="NCBI Taxonomy" id="661481"/>
    <lineage>
        <taxon>Bacteria</taxon>
        <taxon>Pseudomonadati</taxon>
        <taxon>Bacteroidota</taxon>
        <taxon>Chitinophagia</taxon>
        <taxon>Chitinophagales</taxon>
        <taxon>Chitinophagaceae</taxon>
        <taxon>Flavisolibacter</taxon>
    </lineage>
</organism>
<dbReference type="OrthoDB" id="175534at2"/>
<dbReference type="InterPro" id="IPR008929">
    <property type="entry name" value="Chondroitin_lyas"/>
</dbReference>
<feature type="compositionally biased region" description="Polar residues" evidence="2">
    <location>
        <begin position="615"/>
        <end position="624"/>
    </location>
</feature>
<dbReference type="EMBL" id="CP042433">
    <property type="protein sequence ID" value="QEC57955.1"/>
    <property type="molecule type" value="Genomic_DNA"/>
</dbReference>
<dbReference type="Gene3D" id="2.70.98.70">
    <property type="match status" value="1"/>
</dbReference>